<dbReference type="EMBL" id="CP042912">
    <property type="protein sequence ID" value="QEG20227.1"/>
    <property type="molecule type" value="Genomic_DNA"/>
</dbReference>
<name>A0A5B9P156_9BACT</name>
<dbReference type="OrthoDB" id="276770at2"/>
<evidence type="ECO:0000256" key="1">
    <source>
        <dbReference type="ARBA" id="ARBA00011046"/>
    </source>
</evidence>
<reference evidence="5 6" key="1">
    <citation type="submission" date="2019-08" db="EMBL/GenBank/DDBJ databases">
        <title>Deep-cultivation of Planctomycetes and their phenomic and genomic characterization uncovers novel biology.</title>
        <authorList>
            <person name="Wiegand S."/>
            <person name="Jogler M."/>
            <person name="Boedeker C."/>
            <person name="Pinto D."/>
            <person name="Vollmers J."/>
            <person name="Rivas-Marin E."/>
            <person name="Kohn T."/>
            <person name="Peeters S.H."/>
            <person name="Heuer A."/>
            <person name="Rast P."/>
            <person name="Oberbeckmann S."/>
            <person name="Bunk B."/>
            <person name="Jeske O."/>
            <person name="Meyerdierks A."/>
            <person name="Storesund J.E."/>
            <person name="Kallscheuer N."/>
            <person name="Luecker S."/>
            <person name="Lage O.M."/>
            <person name="Pohl T."/>
            <person name="Merkel B.J."/>
            <person name="Hornburger P."/>
            <person name="Mueller R.-W."/>
            <person name="Bruemmer F."/>
            <person name="Labrenz M."/>
            <person name="Spormann A.M."/>
            <person name="Op den Camp H."/>
            <person name="Overmann J."/>
            <person name="Amann R."/>
            <person name="Jetten M.S.M."/>
            <person name="Mascher T."/>
            <person name="Medema M.H."/>
            <person name="Devos D.P."/>
            <person name="Kaster A.-K."/>
            <person name="Ovreas L."/>
            <person name="Rohde M."/>
            <person name="Galperin M.Y."/>
            <person name="Jogler C."/>
        </authorList>
    </citation>
    <scope>NUCLEOTIDE SEQUENCE [LARGE SCALE GENOMIC DNA]</scope>
    <source>
        <strain evidence="5 6">FC18</strain>
    </source>
</reference>
<evidence type="ECO:0000256" key="3">
    <source>
        <dbReference type="ARBA" id="ARBA00023125"/>
    </source>
</evidence>
<keyword evidence="3" id="KW-0238">DNA-binding</keyword>
<dbReference type="InterPro" id="IPR036390">
    <property type="entry name" value="WH_DNA-bd_sf"/>
</dbReference>
<dbReference type="InterPro" id="IPR036388">
    <property type="entry name" value="WH-like_DNA-bd_sf"/>
</dbReference>
<gene>
    <name evidence="5" type="primary">blaI_1</name>
    <name evidence="5" type="ORF">MFFC18_00740</name>
</gene>
<dbReference type="RefSeq" id="WP_075085885.1">
    <property type="nucleotide sequence ID" value="NZ_CP042912.1"/>
</dbReference>
<keyword evidence="6" id="KW-1185">Reference proteome</keyword>
<dbReference type="Pfam" id="PF03965">
    <property type="entry name" value="Penicillinase_R"/>
    <property type="match status" value="1"/>
</dbReference>
<sequence>MAERPALSKGEMTVARALWKVGPAIVRDIFEEVTANERMSFSTVQTYLRRLQSKGYANSRLKGRLRVFSARTRPTTVIRETVDEFVDRLFGGESMPLVRHLIEERGINKADLDELRNLLESYEAEGNSDE</sequence>
<accession>A0A5B9P156</accession>
<dbReference type="Gene3D" id="1.10.10.10">
    <property type="entry name" value="Winged helix-like DNA-binding domain superfamily/Winged helix DNA-binding domain"/>
    <property type="match status" value="1"/>
</dbReference>
<dbReference type="SUPFAM" id="SSF46785">
    <property type="entry name" value="Winged helix' DNA-binding domain"/>
    <property type="match status" value="1"/>
</dbReference>
<organism evidence="5 6">
    <name type="scientific">Mariniblastus fucicola</name>
    <dbReference type="NCBI Taxonomy" id="980251"/>
    <lineage>
        <taxon>Bacteria</taxon>
        <taxon>Pseudomonadati</taxon>
        <taxon>Planctomycetota</taxon>
        <taxon>Planctomycetia</taxon>
        <taxon>Pirellulales</taxon>
        <taxon>Pirellulaceae</taxon>
        <taxon>Mariniblastus</taxon>
    </lineage>
</organism>
<dbReference type="Gene3D" id="1.10.4040.10">
    <property type="entry name" value="Penicillinase repressor domain"/>
    <property type="match status" value="1"/>
</dbReference>
<keyword evidence="2" id="KW-0805">Transcription regulation</keyword>
<dbReference type="GO" id="GO:0003677">
    <property type="term" value="F:DNA binding"/>
    <property type="evidence" value="ECO:0007669"/>
    <property type="project" value="UniProtKB-KW"/>
</dbReference>
<evidence type="ECO:0000256" key="4">
    <source>
        <dbReference type="ARBA" id="ARBA00023163"/>
    </source>
</evidence>
<dbReference type="KEGG" id="mff:MFFC18_00740"/>
<dbReference type="STRING" id="980251.GCA_001642875_03687"/>
<dbReference type="InterPro" id="IPR005650">
    <property type="entry name" value="BlaI_family"/>
</dbReference>
<dbReference type="GO" id="GO:0045892">
    <property type="term" value="P:negative regulation of DNA-templated transcription"/>
    <property type="evidence" value="ECO:0007669"/>
    <property type="project" value="InterPro"/>
</dbReference>
<protein>
    <submittedName>
        <fullName evidence="5">Penicillinase repressor</fullName>
    </submittedName>
</protein>
<dbReference type="PIRSF" id="PIRSF019455">
    <property type="entry name" value="CopR_AtkY"/>
    <property type="match status" value="1"/>
</dbReference>
<comment type="similarity">
    <text evidence="1">Belongs to the BlaI transcriptional regulatory family.</text>
</comment>
<evidence type="ECO:0000256" key="2">
    <source>
        <dbReference type="ARBA" id="ARBA00023015"/>
    </source>
</evidence>
<evidence type="ECO:0000313" key="5">
    <source>
        <dbReference type="EMBL" id="QEG20227.1"/>
    </source>
</evidence>
<evidence type="ECO:0000313" key="6">
    <source>
        <dbReference type="Proteomes" id="UP000322214"/>
    </source>
</evidence>
<keyword evidence="4" id="KW-0804">Transcription</keyword>
<dbReference type="AlphaFoldDB" id="A0A5B9P156"/>
<dbReference type="Proteomes" id="UP000322214">
    <property type="component" value="Chromosome"/>
</dbReference>
<proteinExistence type="inferred from homology"/>